<dbReference type="PRINTS" id="PR00380">
    <property type="entry name" value="KINESINHEAVY"/>
</dbReference>
<feature type="coiled-coil region" evidence="5">
    <location>
        <begin position="362"/>
        <end position="396"/>
    </location>
</feature>
<proteinExistence type="inferred from homology"/>
<dbReference type="SMART" id="SM00129">
    <property type="entry name" value="KISc"/>
    <property type="match status" value="1"/>
</dbReference>
<comment type="caution">
    <text evidence="8">The sequence shown here is derived from an EMBL/GenBank/DDBJ whole genome shotgun (WGS) entry which is preliminary data.</text>
</comment>
<reference evidence="8 9" key="1">
    <citation type="submission" date="2016-11" db="EMBL/GenBank/DDBJ databases">
        <title>The macronuclear genome of Stentor coeruleus: a giant cell with tiny introns.</title>
        <authorList>
            <person name="Slabodnick M."/>
            <person name="Ruby J.G."/>
            <person name="Reiff S.B."/>
            <person name="Swart E.C."/>
            <person name="Gosai S."/>
            <person name="Prabakaran S."/>
            <person name="Witkowska E."/>
            <person name="Larue G.E."/>
            <person name="Fisher S."/>
            <person name="Freeman R.M."/>
            <person name="Gunawardena J."/>
            <person name="Chu W."/>
            <person name="Stover N.A."/>
            <person name="Gregory B.D."/>
            <person name="Nowacki M."/>
            <person name="Derisi J."/>
            <person name="Roy S.W."/>
            <person name="Marshall W.F."/>
            <person name="Sood P."/>
        </authorList>
    </citation>
    <scope>NUCLEOTIDE SEQUENCE [LARGE SCALE GENOMIC DNA]</scope>
    <source>
        <strain evidence="8">WM001</strain>
    </source>
</reference>
<keyword evidence="2 3" id="KW-0067">ATP-binding</keyword>
<sequence>MESSTRISVAIRMRPILKEEVDQGQTNSKVFIDSAEKAIVVSSIDQKQQKKFLFDSVFDEITPQNELFNSTQIPELLKKVVQGFNATIFAYGQTGSGKTYTMEGYDYNDLKPNIKVKPNQENEKQGVVPRAIKALFEEIKSMPSTTEYTVYCTYLQVYQEKIYDLLNPAQLKPGSPGLKMRWSKHDEFYVENLYVNACYNATEVLTHFHAGLKNKIMASHNLNSASSRSHCILSLNIEGVDVEGGGIISSKLQLVDLAGSERASLTGNEGLALKESIEINKSLFTLRQVITTLAGSREGESAFVPYRDSKLTSLLKQSIGGNSFCLMIACLCPCDQFYEENLSTLAYATKASCIANIPVKNLDPKSKLVNELRKEIKGLQNELKEAFEQIGMLTELVNLDKTQTLKMRGLEKPLLATAQGQRAKTTKIIEQIPGRIHSAMAVPRPVVPQQEPFSLSLEMLSENLHDSVKMIKELMGSNKKLKEIINELSSIKKGQDIEIAQLHAENQTLLEKLENVENEPVIVAKLQKEKQELQNRVVALERENKQAPVIFPIKEKKTEWAWKSKRTIVRAGNRYIDSPGQIIDKDHYQKYHSVRPSTRVRVEKSAESTRQHKSELSPDNKVKEDALSALSVLYSKTRVKKYGTFF</sequence>
<evidence type="ECO:0000256" key="3">
    <source>
        <dbReference type="PROSITE-ProRule" id="PRU00283"/>
    </source>
</evidence>
<keyword evidence="1 3" id="KW-0547">Nucleotide-binding</keyword>
<feature type="domain" description="Kinesin motor" evidence="7">
    <location>
        <begin position="6"/>
        <end position="354"/>
    </location>
</feature>
<feature type="binding site" evidence="3">
    <location>
        <begin position="92"/>
        <end position="99"/>
    </location>
    <ligand>
        <name>ATP</name>
        <dbReference type="ChEBI" id="CHEBI:30616"/>
    </ligand>
</feature>
<dbReference type="Proteomes" id="UP000187209">
    <property type="component" value="Unassembled WGS sequence"/>
</dbReference>
<feature type="region of interest" description="Disordered" evidence="6">
    <location>
        <begin position="597"/>
        <end position="620"/>
    </location>
</feature>
<dbReference type="InterPro" id="IPR019821">
    <property type="entry name" value="Kinesin_motor_CS"/>
</dbReference>
<organism evidence="8 9">
    <name type="scientific">Stentor coeruleus</name>
    <dbReference type="NCBI Taxonomy" id="5963"/>
    <lineage>
        <taxon>Eukaryota</taxon>
        <taxon>Sar</taxon>
        <taxon>Alveolata</taxon>
        <taxon>Ciliophora</taxon>
        <taxon>Postciliodesmatophora</taxon>
        <taxon>Heterotrichea</taxon>
        <taxon>Heterotrichida</taxon>
        <taxon>Stentoridae</taxon>
        <taxon>Stentor</taxon>
    </lineage>
</organism>
<dbReference type="PANTHER" id="PTHR47969:SF33">
    <property type="entry name" value="KINESIN-LIKE PROTEIN"/>
    <property type="match status" value="1"/>
</dbReference>
<dbReference type="GO" id="GO:0005875">
    <property type="term" value="C:microtubule associated complex"/>
    <property type="evidence" value="ECO:0007669"/>
    <property type="project" value="TreeGrafter"/>
</dbReference>
<dbReference type="SUPFAM" id="SSF52540">
    <property type="entry name" value="P-loop containing nucleoside triphosphate hydrolases"/>
    <property type="match status" value="1"/>
</dbReference>
<evidence type="ECO:0000256" key="6">
    <source>
        <dbReference type="SAM" id="MobiDB-lite"/>
    </source>
</evidence>
<evidence type="ECO:0000256" key="4">
    <source>
        <dbReference type="RuleBase" id="RU000394"/>
    </source>
</evidence>
<evidence type="ECO:0000313" key="8">
    <source>
        <dbReference type="EMBL" id="OMJ88197.1"/>
    </source>
</evidence>
<evidence type="ECO:0000259" key="7">
    <source>
        <dbReference type="PROSITE" id="PS50067"/>
    </source>
</evidence>
<dbReference type="PANTHER" id="PTHR47969">
    <property type="entry name" value="CHROMOSOME-ASSOCIATED KINESIN KIF4A-RELATED"/>
    <property type="match status" value="1"/>
</dbReference>
<dbReference type="CDD" id="cd00106">
    <property type="entry name" value="KISc"/>
    <property type="match status" value="1"/>
</dbReference>
<evidence type="ECO:0000313" key="9">
    <source>
        <dbReference type="Proteomes" id="UP000187209"/>
    </source>
</evidence>
<dbReference type="GO" id="GO:0051231">
    <property type="term" value="P:spindle elongation"/>
    <property type="evidence" value="ECO:0007669"/>
    <property type="project" value="TreeGrafter"/>
</dbReference>
<dbReference type="OrthoDB" id="3176171at2759"/>
<protein>
    <recommendedName>
        <fullName evidence="4">Kinesin-like protein</fullName>
    </recommendedName>
</protein>
<dbReference type="GO" id="GO:0005874">
    <property type="term" value="C:microtubule"/>
    <property type="evidence" value="ECO:0007669"/>
    <property type="project" value="UniProtKB-KW"/>
</dbReference>
<dbReference type="InterPro" id="IPR027417">
    <property type="entry name" value="P-loop_NTPase"/>
</dbReference>
<gene>
    <name evidence="8" type="ORF">SteCoe_9931</name>
</gene>
<keyword evidence="4" id="KW-0493">Microtubule</keyword>
<feature type="compositionally biased region" description="Basic and acidic residues" evidence="6">
    <location>
        <begin position="600"/>
        <end position="620"/>
    </location>
</feature>
<evidence type="ECO:0000256" key="5">
    <source>
        <dbReference type="SAM" id="Coils"/>
    </source>
</evidence>
<evidence type="ECO:0000256" key="1">
    <source>
        <dbReference type="ARBA" id="ARBA00022741"/>
    </source>
</evidence>
<keyword evidence="5" id="KW-0175">Coiled coil</keyword>
<accession>A0A1R2CGR2</accession>
<keyword evidence="9" id="KW-1185">Reference proteome</keyword>
<evidence type="ECO:0000256" key="2">
    <source>
        <dbReference type="ARBA" id="ARBA00022840"/>
    </source>
</evidence>
<name>A0A1R2CGR2_9CILI</name>
<dbReference type="Gene3D" id="3.40.850.10">
    <property type="entry name" value="Kinesin motor domain"/>
    <property type="match status" value="1"/>
</dbReference>
<dbReference type="GO" id="GO:0007018">
    <property type="term" value="P:microtubule-based movement"/>
    <property type="evidence" value="ECO:0007669"/>
    <property type="project" value="InterPro"/>
</dbReference>
<dbReference type="Pfam" id="PF00225">
    <property type="entry name" value="Kinesin"/>
    <property type="match status" value="1"/>
</dbReference>
<feature type="coiled-coil region" evidence="5">
    <location>
        <begin position="499"/>
        <end position="543"/>
    </location>
</feature>
<dbReference type="InterPro" id="IPR036961">
    <property type="entry name" value="Kinesin_motor_dom_sf"/>
</dbReference>
<dbReference type="GO" id="GO:0007052">
    <property type="term" value="P:mitotic spindle organization"/>
    <property type="evidence" value="ECO:0007669"/>
    <property type="project" value="TreeGrafter"/>
</dbReference>
<comment type="similarity">
    <text evidence="3 4">Belongs to the TRAFAC class myosin-kinesin ATPase superfamily. Kinesin family.</text>
</comment>
<dbReference type="PROSITE" id="PS50067">
    <property type="entry name" value="KINESIN_MOTOR_2"/>
    <property type="match status" value="1"/>
</dbReference>
<keyword evidence="3 4" id="KW-0505">Motor protein</keyword>
<dbReference type="InterPro" id="IPR027640">
    <property type="entry name" value="Kinesin-like_fam"/>
</dbReference>
<dbReference type="AlphaFoldDB" id="A0A1R2CGR2"/>
<dbReference type="EMBL" id="MPUH01000157">
    <property type="protein sequence ID" value="OMJ88197.1"/>
    <property type="molecule type" value="Genomic_DNA"/>
</dbReference>
<dbReference type="GO" id="GO:0008017">
    <property type="term" value="F:microtubule binding"/>
    <property type="evidence" value="ECO:0007669"/>
    <property type="project" value="InterPro"/>
</dbReference>
<dbReference type="InterPro" id="IPR001752">
    <property type="entry name" value="Kinesin_motor_dom"/>
</dbReference>
<dbReference type="GO" id="GO:0005524">
    <property type="term" value="F:ATP binding"/>
    <property type="evidence" value="ECO:0007669"/>
    <property type="project" value="UniProtKB-UniRule"/>
</dbReference>
<dbReference type="PROSITE" id="PS00411">
    <property type="entry name" value="KINESIN_MOTOR_1"/>
    <property type="match status" value="1"/>
</dbReference>
<dbReference type="GO" id="GO:0003777">
    <property type="term" value="F:microtubule motor activity"/>
    <property type="evidence" value="ECO:0007669"/>
    <property type="project" value="InterPro"/>
</dbReference>